<dbReference type="Gene3D" id="3.40.50.450">
    <property type="match status" value="1"/>
</dbReference>
<dbReference type="OrthoDB" id="2893324at2759"/>
<accession>A0A1V6U198</accession>
<proteinExistence type="predicted"/>
<organism evidence="1 2">
    <name type="scientific">Penicillium steckii</name>
    <dbReference type="NCBI Taxonomy" id="303698"/>
    <lineage>
        <taxon>Eukaryota</taxon>
        <taxon>Fungi</taxon>
        <taxon>Dikarya</taxon>
        <taxon>Ascomycota</taxon>
        <taxon>Pezizomycotina</taxon>
        <taxon>Eurotiomycetes</taxon>
        <taxon>Eurotiomycetidae</taxon>
        <taxon>Eurotiales</taxon>
        <taxon>Aspergillaceae</taxon>
        <taxon>Penicillium</taxon>
    </lineage>
</organism>
<dbReference type="Proteomes" id="UP000191285">
    <property type="component" value="Unassembled WGS sequence"/>
</dbReference>
<evidence type="ECO:0000313" key="1">
    <source>
        <dbReference type="EMBL" id="OQE32261.1"/>
    </source>
</evidence>
<dbReference type="EMBL" id="MLKD01000001">
    <property type="protein sequence ID" value="OQE32261.1"/>
    <property type="molecule type" value="Genomic_DNA"/>
</dbReference>
<comment type="caution">
    <text evidence="1">The sequence shown here is derived from an EMBL/GenBank/DDBJ whole genome shotgun (WGS) entry which is preliminary data.</text>
</comment>
<dbReference type="Pfam" id="PF15891">
    <property type="entry name" value="Nuc_deoxyri_tr2"/>
    <property type="match status" value="1"/>
</dbReference>
<gene>
    <name evidence="1" type="ORF">PENSTE_c001G07292</name>
</gene>
<protein>
    <submittedName>
        <fullName evidence="1">Uncharacterized protein</fullName>
    </submittedName>
</protein>
<keyword evidence="2" id="KW-1185">Reference proteome</keyword>
<dbReference type="InterPro" id="IPR039470">
    <property type="entry name" value="Nuc_deoxyri_tr2"/>
</dbReference>
<name>A0A1V6U198_9EURO</name>
<sequence>MSRTSLTTRASSSASQVIYAPSEEFPRGVKSIFLAGTTTKVDPADWRETLSSSLSKYPITIYNPYRADWDNTWREDVNFAPYREQVLWELDKQTKADLLVVYFHPATQAPVSLLEFGLSAGIPGKVIVVCPEGYSKRANVQIVSQKLKVELLDDIENLEQAIIQKLSLVS</sequence>
<reference evidence="2" key="1">
    <citation type="journal article" date="2017" name="Nat. Microbiol.">
        <title>Global analysis of biosynthetic gene clusters reveals vast potential of secondary metabolite production in Penicillium species.</title>
        <authorList>
            <person name="Nielsen J.C."/>
            <person name="Grijseels S."/>
            <person name="Prigent S."/>
            <person name="Ji B."/>
            <person name="Dainat J."/>
            <person name="Nielsen K.F."/>
            <person name="Frisvad J.C."/>
            <person name="Workman M."/>
            <person name="Nielsen J."/>
        </authorList>
    </citation>
    <scope>NUCLEOTIDE SEQUENCE [LARGE SCALE GENOMIC DNA]</scope>
    <source>
        <strain evidence="2">IBT 24891</strain>
    </source>
</reference>
<evidence type="ECO:0000313" key="2">
    <source>
        <dbReference type="Proteomes" id="UP000191285"/>
    </source>
</evidence>
<dbReference type="AlphaFoldDB" id="A0A1V6U198"/>